<reference evidence="1" key="1">
    <citation type="submission" date="2021-05" db="EMBL/GenBank/DDBJ databases">
        <authorList>
            <person name="Alioto T."/>
            <person name="Alioto T."/>
            <person name="Gomez Garrido J."/>
        </authorList>
    </citation>
    <scope>NUCLEOTIDE SEQUENCE</scope>
</reference>
<organism evidence="1">
    <name type="scientific">Culex pipiens</name>
    <name type="common">House mosquito</name>
    <dbReference type="NCBI Taxonomy" id="7175"/>
    <lineage>
        <taxon>Eukaryota</taxon>
        <taxon>Metazoa</taxon>
        <taxon>Ecdysozoa</taxon>
        <taxon>Arthropoda</taxon>
        <taxon>Hexapoda</taxon>
        <taxon>Insecta</taxon>
        <taxon>Pterygota</taxon>
        <taxon>Neoptera</taxon>
        <taxon>Endopterygota</taxon>
        <taxon>Diptera</taxon>
        <taxon>Nematocera</taxon>
        <taxon>Culicoidea</taxon>
        <taxon>Culicidae</taxon>
        <taxon>Culicinae</taxon>
        <taxon>Culicini</taxon>
        <taxon>Culex</taxon>
        <taxon>Culex</taxon>
    </lineage>
</organism>
<sequence length="163" mass="17552">MGVRWMLIDGERGSLPEASCSPWIMHSMSAFSSVFKLMSLNKLGVSVTTASTSLKVPSSQLISSYSSDVPQRPTLDALLSSCWPPAEDKISGVRSNELGERGSSSDCSLEPAAFSGRIGVWVLSRISVRSAVRSRTFVMIGFSRISAIPMGLRLMFTVGERGS</sequence>
<evidence type="ECO:0000313" key="1">
    <source>
        <dbReference type="EMBL" id="CAG6500554.1"/>
    </source>
</evidence>
<name>A0A8D8CXE7_CULPI</name>
<protein>
    <submittedName>
        <fullName evidence="1">(northern house mosquito) hypothetical protein</fullName>
    </submittedName>
</protein>
<accession>A0A8D8CXE7</accession>
<dbReference type="AlphaFoldDB" id="A0A8D8CXE7"/>
<dbReference type="EMBL" id="HBUE01140657">
    <property type="protein sequence ID" value="CAG6500554.1"/>
    <property type="molecule type" value="Transcribed_RNA"/>
</dbReference>
<dbReference type="EMBL" id="HBUE01140660">
    <property type="protein sequence ID" value="CAG6500557.1"/>
    <property type="molecule type" value="Transcribed_RNA"/>
</dbReference>
<proteinExistence type="predicted"/>